<gene>
    <name evidence="1" type="ORF">OUZ56_018324</name>
</gene>
<accession>A0ABQ9Z8I8</accession>
<sequence length="69" mass="8165">MEYEEEDIALERIFDEEELNDTHDHYDIDDTTYTFRTTDSSFIINSYELFKICFKNGVLVMATKKAKNG</sequence>
<organism evidence="1 2">
    <name type="scientific">Daphnia magna</name>
    <dbReference type="NCBI Taxonomy" id="35525"/>
    <lineage>
        <taxon>Eukaryota</taxon>
        <taxon>Metazoa</taxon>
        <taxon>Ecdysozoa</taxon>
        <taxon>Arthropoda</taxon>
        <taxon>Crustacea</taxon>
        <taxon>Branchiopoda</taxon>
        <taxon>Diplostraca</taxon>
        <taxon>Cladocera</taxon>
        <taxon>Anomopoda</taxon>
        <taxon>Daphniidae</taxon>
        <taxon>Daphnia</taxon>
    </lineage>
</organism>
<proteinExistence type="predicted"/>
<comment type="caution">
    <text evidence="1">The sequence shown here is derived from an EMBL/GenBank/DDBJ whole genome shotgun (WGS) entry which is preliminary data.</text>
</comment>
<dbReference type="Proteomes" id="UP001234178">
    <property type="component" value="Unassembled WGS sequence"/>
</dbReference>
<reference evidence="1 2" key="1">
    <citation type="journal article" date="2023" name="Nucleic Acids Res.">
        <title>The hologenome of Daphnia magna reveals possible DNA methylation and microbiome-mediated evolution of the host genome.</title>
        <authorList>
            <person name="Chaturvedi A."/>
            <person name="Li X."/>
            <person name="Dhandapani V."/>
            <person name="Marshall H."/>
            <person name="Kissane S."/>
            <person name="Cuenca-Cambronero M."/>
            <person name="Asole G."/>
            <person name="Calvet F."/>
            <person name="Ruiz-Romero M."/>
            <person name="Marangio P."/>
            <person name="Guigo R."/>
            <person name="Rago D."/>
            <person name="Mirbahai L."/>
            <person name="Eastwood N."/>
            <person name="Colbourne J.K."/>
            <person name="Zhou J."/>
            <person name="Mallon E."/>
            <person name="Orsini L."/>
        </authorList>
    </citation>
    <scope>NUCLEOTIDE SEQUENCE [LARGE SCALE GENOMIC DNA]</scope>
    <source>
        <strain evidence="1">LRV0_1</strain>
    </source>
</reference>
<evidence type="ECO:0000313" key="2">
    <source>
        <dbReference type="Proteomes" id="UP001234178"/>
    </source>
</evidence>
<evidence type="ECO:0000313" key="1">
    <source>
        <dbReference type="EMBL" id="KAK4009215.1"/>
    </source>
</evidence>
<name>A0ABQ9Z8I8_9CRUS</name>
<dbReference type="EMBL" id="JAOYFB010000003">
    <property type="protein sequence ID" value="KAK4009215.1"/>
    <property type="molecule type" value="Genomic_DNA"/>
</dbReference>
<protein>
    <submittedName>
        <fullName evidence="1">Uncharacterized protein</fullName>
    </submittedName>
</protein>
<keyword evidence="2" id="KW-1185">Reference proteome</keyword>